<proteinExistence type="predicted"/>
<dbReference type="EMBL" id="CP042905">
    <property type="protein sequence ID" value="QEE17818.1"/>
    <property type="molecule type" value="Genomic_DNA"/>
</dbReference>
<dbReference type="RefSeq" id="WP_147664703.1">
    <property type="nucleotide sequence ID" value="NZ_CP042905.2"/>
</dbReference>
<dbReference type="Proteomes" id="UP000321408">
    <property type="component" value="Chromosome"/>
</dbReference>
<keyword evidence="1" id="KW-0472">Membrane</keyword>
<keyword evidence="3" id="KW-1185">Reference proteome</keyword>
<dbReference type="AlphaFoldDB" id="A0A5B9DEX0"/>
<sequence>MNSRNHCQACSDAHFNGKIKEKNITDANFKIEKKLRTTMLHYIEDIELKPIPIDPNITSLGRGQRQILFNQNLQPGYIKSTMALIASFLGFLFLLSPVLGFFSLASELVALSLALSSRRTEQPNWRRKIAIAVSLIYMIIFIITIIYLFMNPEMIEELLLEIENQGV</sequence>
<dbReference type="KEGG" id="psyt:DSAG12_03656"/>
<keyword evidence="1" id="KW-1133">Transmembrane helix</keyword>
<evidence type="ECO:0000313" key="2">
    <source>
        <dbReference type="EMBL" id="QEE17818.1"/>
    </source>
</evidence>
<accession>A0A5B9DEX0</accession>
<protein>
    <submittedName>
        <fullName evidence="2">Uncharacterized protein</fullName>
    </submittedName>
</protein>
<reference evidence="2 3" key="1">
    <citation type="journal article" date="2020" name="Nature">
        <title>Isolation of an archaeon at the prokaryote-eukaryote interface.</title>
        <authorList>
            <person name="Imachi H."/>
            <person name="Nobu M.K."/>
            <person name="Nakahara N."/>
            <person name="Morono Y."/>
            <person name="Ogawara M."/>
            <person name="Takaki Y."/>
            <person name="Takano Y."/>
            <person name="Uematsu K."/>
            <person name="Ikuta T."/>
            <person name="Ito M."/>
            <person name="Matsui Y."/>
            <person name="Miyazaki M."/>
            <person name="Murata K."/>
            <person name="Saito Y."/>
            <person name="Sakai S."/>
            <person name="Song C."/>
            <person name="Tasumi E."/>
            <person name="Yamanaka Y."/>
            <person name="Yamaguchi T."/>
            <person name="Kamagata Y."/>
            <person name="Tamaki H."/>
            <person name="Takai K."/>
        </authorList>
    </citation>
    <scope>NUCLEOTIDE SEQUENCE [LARGE SCALE GENOMIC DNA]</scope>
    <source>
        <strain evidence="2 3">MK-D1</strain>
    </source>
</reference>
<reference evidence="2 3" key="2">
    <citation type="journal article" date="2024" name="Int. J. Syst. Evol. Microbiol.">
        <title>Promethearchaeum syntrophicum gen. nov., sp. nov., an anaerobic, obligately syntrophic archaeon, the first isolate of the lineage 'Asgard' archaea, and proposal of the new archaeal phylum Promethearchaeota phyl. nov. and kingdom Promethearchaeati regn. nov.</title>
        <authorList>
            <person name="Imachi H."/>
            <person name="Nobu M.K."/>
            <person name="Kato S."/>
            <person name="Takaki Y."/>
            <person name="Miyazaki M."/>
            <person name="Miyata M."/>
            <person name="Ogawara M."/>
            <person name="Saito Y."/>
            <person name="Sakai S."/>
            <person name="Tahara Y.O."/>
            <person name="Takano Y."/>
            <person name="Tasumi E."/>
            <person name="Uematsu K."/>
            <person name="Yoshimura T."/>
            <person name="Itoh T."/>
            <person name="Ohkuma M."/>
            <person name="Takai K."/>
        </authorList>
    </citation>
    <scope>NUCLEOTIDE SEQUENCE [LARGE SCALE GENOMIC DNA]</scope>
    <source>
        <strain evidence="2 3">MK-D1</strain>
    </source>
</reference>
<evidence type="ECO:0000256" key="1">
    <source>
        <dbReference type="SAM" id="Phobius"/>
    </source>
</evidence>
<organism evidence="2 3">
    <name type="scientific">Promethearchaeum syntrophicum</name>
    <dbReference type="NCBI Taxonomy" id="2594042"/>
    <lineage>
        <taxon>Archaea</taxon>
        <taxon>Promethearchaeati</taxon>
        <taxon>Promethearchaeota</taxon>
        <taxon>Promethearchaeia</taxon>
        <taxon>Promethearchaeales</taxon>
        <taxon>Promethearchaeaceae</taxon>
        <taxon>Promethearchaeum</taxon>
    </lineage>
</organism>
<name>A0A5B9DEX0_9ARCH</name>
<dbReference type="GeneID" id="41331624"/>
<feature type="transmembrane region" description="Helical" evidence="1">
    <location>
        <begin position="76"/>
        <end position="95"/>
    </location>
</feature>
<evidence type="ECO:0000313" key="3">
    <source>
        <dbReference type="Proteomes" id="UP000321408"/>
    </source>
</evidence>
<gene>
    <name evidence="2" type="ORF">DSAG12_03656</name>
</gene>
<feature type="transmembrane region" description="Helical" evidence="1">
    <location>
        <begin position="129"/>
        <end position="150"/>
    </location>
</feature>
<keyword evidence="1" id="KW-0812">Transmembrane</keyword>